<organism evidence="1 2">
    <name type="scientific">Patellaria atrata CBS 101060</name>
    <dbReference type="NCBI Taxonomy" id="1346257"/>
    <lineage>
        <taxon>Eukaryota</taxon>
        <taxon>Fungi</taxon>
        <taxon>Dikarya</taxon>
        <taxon>Ascomycota</taxon>
        <taxon>Pezizomycotina</taxon>
        <taxon>Dothideomycetes</taxon>
        <taxon>Dothideomycetes incertae sedis</taxon>
        <taxon>Patellariales</taxon>
        <taxon>Patellariaceae</taxon>
        <taxon>Patellaria</taxon>
    </lineage>
</organism>
<protein>
    <submittedName>
        <fullName evidence="1">Uncharacterized protein</fullName>
    </submittedName>
</protein>
<evidence type="ECO:0000313" key="1">
    <source>
        <dbReference type="EMBL" id="KAF2836634.1"/>
    </source>
</evidence>
<proteinExistence type="predicted"/>
<dbReference type="Proteomes" id="UP000799429">
    <property type="component" value="Unassembled WGS sequence"/>
</dbReference>
<dbReference type="AlphaFoldDB" id="A0A9P4S5S3"/>
<comment type="caution">
    <text evidence="1">The sequence shown here is derived from an EMBL/GenBank/DDBJ whole genome shotgun (WGS) entry which is preliminary data.</text>
</comment>
<dbReference type="EMBL" id="MU006103">
    <property type="protein sequence ID" value="KAF2836634.1"/>
    <property type="molecule type" value="Genomic_DNA"/>
</dbReference>
<evidence type="ECO:0000313" key="2">
    <source>
        <dbReference type="Proteomes" id="UP000799429"/>
    </source>
</evidence>
<gene>
    <name evidence="1" type="ORF">M501DRAFT_252981</name>
</gene>
<sequence length="145" mass="17572">MYHIRRRLMIRGWTKAGNTHHPLYYYRRSHNGGKDKAFTLIRMYLDNKREVWLTSPVYWLERLCIWGRLCMIIAAFRNRYISRMLYMRVLTQIAHEMQDTYAAISWKCMRLGIYINMFYGYLSNESFQSYKPCSRSNSNTVINNV</sequence>
<accession>A0A9P4S5S3</accession>
<name>A0A9P4S5S3_9PEZI</name>
<reference evidence="1" key="1">
    <citation type="journal article" date="2020" name="Stud. Mycol.">
        <title>101 Dothideomycetes genomes: a test case for predicting lifestyles and emergence of pathogens.</title>
        <authorList>
            <person name="Haridas S."/>
            <person name="Albert R."/>
            <person name="Binder M."/>
            <person name="Bloem J."/>
            <person name="Labutti K."/>
            <person name="Salamov A."/>
            <person name="Andreopoulos B."/>
            <person name="Baker S."/>
            <person name="Barry K."/>
            <person name="Bills G."/>
            <person name="Bluhm B."/>
            <person name="Cannon C."/>
            <person name="Castanera R."/>
            <person name="Culley D."/>
            <person name="Daum C."/>
            <person name="Ezra D."/>
            <person name="Gonzalez J."/>
            <person name="Henrissat B."/>
            <person name="Kuo A."/>
            <person name="Liang C."/>
            <person name="Lipzen A."/>
            <person name="Lutzoni F."/>
            <person name="Magnuson J."/>
            <person name="Mondo S."/>
            <person name="Nolan M."/>
            <person name="Ohm R."/>
            <person name="Pangilinan J."/>
            <person name="Park H.-J."/>
            <person name="Ramirez L."/>
            <person name="Alfaro M."/>
            <person name="Sun H."/>
            <person name="Tritt A."/>
            <person name="Yoshinaga Y."/>
            <person name="Zwiers L.-H."/>
            <person name="Turgeon B."/>
            <person name="Goodwin S."/>
            <person name="Spatafora J."/>
            <person name="Crous P."/>
            <person name="Grigoriev I."/>
        </authorList>
    </citation>
    <scope>NUCLEOTIDE SEQUENCE</scope>
    <source>
        <strain evidence="1">CBS 101060</strain>
    </source>
</reference>
<keyword evidence="2" id="KW-1185">Reference proteome</keyword>